<feature type="domain" description="C2H2-type" evidence="6">
    <location>
        <begin position="293"/>
        <end position="323"/>
    </location>
</feature>
<sequence>MPSQPTAAAPGSGPSSADAVAAAIAQAKKEKRAAAAAAAMAPRMQSQVQKWAKMTAELGGRDGGGDQAGYHARDGGSASDGEGTGREGDGADWTRPKKRTKIGGTASDTRSKTKTTKTAKSKSKQKQLEKEALVPYAKQLRAPHRRDRHVSFGIGRGLGKAADKTSTDTSTKAIPPTCLLCLARFESRQQLRDHESLSVQHKRRLRDGSARKAAFQRFAKVEVQAKLPGGEETEEKDSDKDNDSAPVRPPVHIKRIPRRRGDLAPTYTSYAAVVYPSRDTDKAATADDQAGYHACLLCRRRFRSLATLRLHERESALHRARTRVPELVTAAVTAAMAAAKEATVLGEKSRGENGSNDVNNPNDTNNTHDTNEANARPLLKMRPSQTKGTNQYRDRARERRQAFGNRQAGASRDKDNSNYQDDPPSGTPTSAANKGAALLSKMGWSAGQGLGAQGGGLKEAIAPSAYRVGVGLGAQGGKMGDAAEVAARRTEADGGGGRAGSSYADFVEQAQEAARQRYKELNRAEAEAAAAAAKEAAVDAALVDTAGEPMEED</sequence>
<dbReference type="OrthoDB" id="29221at2759"/>
<accession>S3CTA8</accession>
<keyword evidence="4" id="KW-0479">Metal-binding</keyword>
<dbReference type="GO" id="GO:0000398">
    <property type="term" value="P:mRNA splicing, via spliceosome"/>
    <property type="evidence" value="ECO:0007669"/>
    <property type="project" value="TreeGrafter"/>
</dbReference>
<dbReference type="eggNOG" id="KOG0154">
    <property type="taxonomic scope" value="Eukaryota"/>
</dbReference>
<dbReference type="InterPro" id="IPR013087">
    <property type="entry name" value="Znf_C2H2_type"/>
</dbReference>
<proteinExistence type="predicted"/>
<evidence type="ECO:0000256" key="2">
    <source>
        <dbReference type="ARBA" id="ARBA00022884"/>
    </source>
</evidence>
<dbReference type="Proteomes" id="UP000016923">
    <property type="component" value="Unassembled WGS sequence"/>
</dbReference>
<keyword evidence="4" id="KW-0863">Zinc-finger</keyword>
<gene>
    <name evidence="8" type="ORF">F503_01820</name>
</gene>
<evidence type="ECO:0000259" key="7">
    <source>
        <dbReference type="PROSITE" id="PS50174"/>
    </source>
</evidence>
<dbReference type="PANTHER" id="PTHR13948">
    <property type="entry name" value="RNA-BINDING PROTEIN"/>
    <property type="match status" value="1"/>
</dbReference>
<feature type="region of interest" description="Disordered" evidence="5">
    <location>
        <begin position="344"/>
        <end position="432"/>
    </location>
</feature>
<feature type="region of interest" description="Disordered" evidence="5">
    <location>
        <begin position="225"/>
        <end position="251"/>
    </location>
</feature>
<dbReference type="Pfam" id="PF01585">
    <property type="entry name" value="G-patch"/>
    <property type="match status" value="1"/>
</dbReference>
<comment type="subcellular location">
    <subcellularLocation>
        <location evidence="1">Nucleus</location>
    </subcellularLocation>
</comment>
<evidence type="ECO:0000256" key="4">
    <source>
        <dbReference type="PROSITE-ProRule" id="PRU00042"/>
    </source>
</evidence>
<evidence type="ECO:0000256" key="5">
    <source>
        <dbReference type="SAM" id="MobiDB-lite"/>
    </source>
</evidence>
<evidence type="ECO:0000259" key="6">
    <source>
        <dbReference type="PROSITE" id="PS50157"/>
    </source>
</evidence>
<dbReference type="SMART" id="SM00443">
    <property type="entry name" value="G_patch"/>
    <property type="match status" value="1"/>
</dbReference>
<dbReference type="GO" id="GO:0005634">
    <property type="term" value="C:nucleus"/>
    <property type="evidence" value="ECO:0007669"/>
    <property type="project" value="UniProtKB-SubCell"/>
</dbReference>
<organism evidence="8 9">
    <name type="scientific">Ophiostoma piceae (strain UAMH 11346)</name>
    <name type="common">Sap stain fungus</name>
    <dbReference type="NCBI Taxonomy" id="1262450"/>
    <lineage>
        <taxon>Eukaryota</taxon>
        <taxon>Fungi</taxon>
        <taxon>Dikarya</taxon>
        <taxon>Ascomycota</taxon>
        <taxon>Pezizomycotina</taxon>
        <taxon>Sordariomycetes</taxon>
        <taxon>Sordariomycetidae</taxon>
        <taxon>Ophiostomatales</taxon>
        <taxon>Ophiostomataceae</taxon>
        <taxon>Ophiostoma</taxon>
    </lineage>
</organism>
<evidence type="ECO:0000256" key="1">
    <source>
        <dbReference type="ARBA" id="ARBA00004123"/>
    </source>
</evidence>
<dbReference type="VEuPathDB" id="FungiDB:F503_01820"/>
<keyword evidence="4" id="KW-0862">Zinc</keyword>
<reference evidence="8 9" key="1">
    <citation type="journal article" date="2013" name="BMC Genomics">
        <title>The genome and transcriptome of the pine saprophyte Ophiostoma piceae, and a comparison with the bark beetle-associated pine pathogen Grosmannia clavigera.</title>
        <authorList>
            <person name="Haridas S."/>
            <person name="Wang Y."/>
            <person name="Lim L."/>
            <person name="Massoumi Alamouti S."/>
            <person name="Jackman S."/>
            <person name="Docking R."/>
            <person name="Robertson G."/>
            <person name="Birol I."/>
            <person name="Bohlmann J."/>
            <person name="Breuil C."/>
        </authorList>
    </citation>
    <scope>NUCLEOTIDE SEQUENCE [LARGE SCALE GENOMIC DNA]</scope>
    <source>
        <strain evidence="8 9">UAMH 11346</strain>
    </source>
</reference>
<dbReference type="InterPro" id="IPR000467">
    <property type="entry name" value="G_patch_dom"/>
</dbReference>
<feature type="compositionally biased region" description="Basic residues" evidence="5">
    <location>
        <begin position="112"/>
        <end position="125"/>
    </location>
</feature>
<dbReference type="PANTHER" id="PTHR13948:SF3">
    <property type="entry name" value="FI21118P1"/>
    <property type="match status" value="1"/>
</dbReference>
<feature type="region of interest" description="Disordered" evidence="5">
    <location>
        <begin position="191"/>
        <end position="210"/>
    </location>
</feature>
<dbReference type="GO" id="GO:0003723">
    <property type="term" value="F:RNA binding"/>
    <property type="evidence" value="ECO:0007669"/>
    <property type="project" value="UniProtKB-KW"/>
</dbReference>
<dbReference type="STRING" id="1262450.S3CTA8"/>
<evidence type="ECO:0000256" key="3">
    <source>
        <dbReference type="ARBA" id="ARBA00023242"/>
    </source>
</evidence>
<protein>
    <submittedName>
        <fullName evidence="8">G-patch domain containing protein</fullName>
    </submittedName>
</protein>
<dbReference type="EMBL" id="KE148164">
    <property type="protein sequence ID" value="EPE03930.1"/>
    <property type="molecule type" value="Genomic_DNA"/>
</dbReference>
<evidence type="ECO:0000313" key="9">
    <source>
        <dbReference type="Proteomes" id="UP000016923"/>
    </source>
</evidence>
<feature type="region of interest" description="Disordered" evidence="5">
    <location>
        <begin position="36"/>
        <end position="145"/>
    </location>
</feature>
<keyword evidence="3" id="KW-0539">Nucleus</keyword>
<feature type="compositionally biased region" description="Low complexity" evidence="5">
    <location>
        <begin position="353"/>
        <end position="374"/>
    </location>
</feature>
<dbReference type="GO" id="GO:0008270">
    <property type="term" value="F:zinc ion binding"/>
    <property type="evidence" value="ECO:0007669"/>
    <property type="project" value="UniProtKB-KW"/>
</dbReference>
<dbReference type="PROSITE" id="PS50157">
    <property type="entry name" value="ZINC_FINGER_C2H2_2"/>
    <property type="match status" value="1"/>
</dbReference>
<feature type="domain" description="G-patch" evidence="7">
    <location>
        <begin position="431"/>
        <end position="477"/>
    </location>
</feature>
<dbReference type="PROSITE" id="PS50174">
    <property type="entry name" value="G_PATCH"/>
    <property type="match status" value="1"/>
</dbReference>
<evidence type="ECO:0000313" key="8">
    <source>
        <dbReference type="EMBL" id="EPE03930.1"/>
    </source>
</evidence>
<dbReference type="AlphaFoldDB" id="S3CTA8"/>
<feature type="compositionally biased region" description="Basic and acidic residues" evidence="5">
    <location>
        <begin position="83"/>
        <end position="95"/>
    </location>
</feature>
<keyword evidence="2" id="KW-0694">RNA-binding</keyword>
<keyword evidence="9" id="KW-1185">Reference proteome</keyword>
<name>S3CTA8_OPHP1</name>
<feature type="compositionally biased region" description="Basic and acidic residues" evidence="5">
    <location>
        <begin position="392"/>
        <end position="401"/>
    </location>
</feature>
<dbReference type="HOGENOM" id="CLU_602767_0_0_1"/>